<sequence length="92" mass="10633">MTRPRGKRPLFEPGLVPTPGALLEWRDSQHFDRWQDRPCVLCDKPTPMRSHYGEPVHKACAEDWIAANPVEARLGRFASDVQSKRRRDDDHA</sequence>
<accession>A0ABX1AIN8</accession>
<protein>
    <submittedName>
        <fullName evidence="1">Uncharacterized protein</fullName>
    </submittedName>
</protein>
<keyword evidence="2" id="KW-1185">Reference proteome</keyword>
<dbReference type="EMBL" id="JAATEM010000040">
    <property type="protein sequence ID" value="NJP53543.1"/>
    <property type="molecule type" value="Genomic_DNA"/>
</dbReference>
<gene>
    <name evidence="1" type="ORF">HCJ93_26630</name>
</gene>
<proteinExistence type="predicted"/>
<evidence type="ECO:0000313" key="2">
    <source>
        <dbReference type="Proteomes" id="UP000730591"/>
    </source>
</evidence>
<name>A0ABX1AIN8_9ACTN</name>
<dbReference type="RefSeq" id="WP_167998370.1">
    <property type="nucleotide sequence ID" value="NZ_JAATEM010000040.1"/>
</dbReference>
<organism evidence="1 2">
    <name type="scientific">Streptomyces composti</name>
    <dbReference type="NCBI Taxonomy" id="2720025"/>
    <lineage>
        <taxon>Bacteria</taxon>
        <taxon>Bacillati</taxon>
        <taxon>Actinomycetota</taxon>
        <taxon>Actinomycetes</taxon>
        <taxon>Kitasatosporales</taxon>
        <taxon>Streptomycetaceae</taxon>
        <taxon>Streptomyces</taxon>
    </lineage>
</organism>
<evidence type="ECO:0000313" key="1">
    <source>
        <dbReference type="EMBL" id="NJP53543.1"/>
    </source>
</evidence>
<reference evidence="1 2" key="1">
    <citation type="submission" date="2020-03" db="EMBL/GenBank/DDBJ databases">
        <title>WGS of actinomycetes isolated from Thailand.</title>
        <authorList>
            <person name="Thawai C."/>
        </authorList>
    </citation>
    <scope>NUCLEOTIDE SEQUENCE [LARGE SCALE GENOMIC DNA]</scope>
    <source>
        <strain evidence="1 2">SBST2-5</strain>
    </source>
</reference>
<comment type="caution">
    <text evidence="1">The sequence shown here is derived from an EMBL/GenBank/DDBJ whole genome shotgun (WGS) entry which is preliminary data.</text>
</comment>
<dbReference type="Proteomes" id="UP000730591">
    <property type="component" value="Unassembled WGS sequence"/>
</dbReference>